<dbReference type="AlphaFoldDB" id="A0A9Q3IG97"/>
<proteinExistence type="predicted"/>
<dbReference type="EMBL" id="AVOT02045088">
    <property type="protein sequence ID" value="MBW0540428.1"/>
    <property type="molecule type" value="Genomic_DNA"/>
</dbReference>
<gene>
    <name evidence="2" type="ORF">O181_080143</name>
</gene>
<dbReference type="Proteomes" id="UP000765509">
    <property type="component" value="Unassembled WGS sequence"/>
</dbReference>
<comment type="caution">
    <text evidence="2">The sequence shown here is derived from an EMBL/GenBank/DDBJ whole genome shotgun (WGS) entry which is preliminary data.</text>
</comment>
<feature type="region of interest" description="Disordered" evidence="1">
    <location>
        <begin position="31"/>
        <end position="99"/>
    </location>
</feature>
<sequence>MGPEKTEELLKVWTLMSFKGQLHQIKARLKNQSMLSENQKKKLAQGKGNSPVEAPQAATSKNPPQQVPKKPKPTPKTNQKGKAKPKWNESYPHNNRIPKKEKIAMDNVFNMARALI</sequence>
<name>A0A9Q3IG97_9BASI</name>
<feature type="compositionally biased region" description="Basic residues" evidence="1">
    <location>
        <begin position="69"/>
        <end position="85"/>
    </location>
</feature>
<protein>
    <submittedName>
        <fullName evidence="2">Uncharacterized protein</fullName>
    </submittedName>
</protein>
<evidence type="ECO:0000256" key="1">
    <source>
        <dbReference type="SAM" id="MobiDB-lite"/>
    </source>
</evidence>
<organism evidence="2 3">
    <name type="scientific">Austropuccinia psidii MF-1</name>
    <dbReference type="NCBI Taxonomy" id="1389203"/>
    <lineage>
        <taxon>Eukaryota</taxon>
        <taxon>Fungi</taxon>
        <taxon>Dikarya</taxon>
        <taxon>Basidiomycota</taxon>
        <taxon>Pucciniomycotina</taxon>
        <taxon>Pucciniomycetes</taxon>
        <taxon>Pucciniales</taxon>
        <taxon>Sphaerophragmiaceae</taxon>
        <taxon>Austropuccinia</taxon>
    </lineage>
</organism>
<reference evidence="2" key="1">
    <citation type="submission" date="2021-03" db="EMBL/GenBank/DDBJ databases">
        <title>Draft genome sequence of rust myrtle Austropuccinia psidii MF-1, a brazilian biotype.</title>
        <authorList>
            <person name="Quecine M.C."/>
            <person name="Pachon D.M.R."/>
            <person name="Bonatelli M.L."/>
            <person name="Correr F.H."/>
            <person name="Franceschini L.M."/>
            <person name="Leite T.F."/>
            <person name="Margarido G.R.A."/>
            <person name="Almeida C.A."/>
            <person name="Ferrarezi J.A."/>
            <person name="Labate C.A."/>
        </authorList>
    </citation>
    <scope>NUCLEOTIDE SEQUENCE</scope>
    <source>
        <strain evidence="2">MF-1</strain>
    </source>
</reference>
<keyword evidence="3" id="KW-1185">Reference proteome</keyword>
<evidence type="ECO:0000313" key="2">
    <source>
        <dbReference type="EMBL" id="MBW0540428.1"/>
    </source>
</evidence>
<accession>A0A9Q3IG97</accession>
<evidence type="ECO:0000313" key="3">
    <source>
        <dbReference type="Proteomes" id="UP000765509"/>
    </source>
</evidence>